<proteinExistence type="predicted"/>
<dbReference type="AlphaFoldDB" id="A0A7M4DF53"/>
<dbReference type="RefSeq" id="WP_156739404.1">
    <property type="nucleotide sequence ID" value="NZ_CACRYJ010000013.1"/>
</dbReference>
<keyword evidence="2" id="KW-1185">Reference proteome</keyword>
<gene>
    <name evidence="1" type="ORF">HALOF300_00744</name>
</gene>
<dbReference type="NCBIfam" id="TIGR03847">
    <property type="entry name" value="conserved hypothetical protein"/>
    <property type="match status" value="1"/>
</dbReference>
<evidence type="ECO:0000313" key="2">
    <source>
        <dbReference type="Proteomes" id="UP000419743"/>
    </source>
</evidence>
<dbReference type="Pfam" id="PF11290">
    <property type="entry name" value="DUF3090"/>
    <property type="match status" value="1"/>
</dbReference>
<protein>
    <recommendedName>
        <fullName evidence="3">DUF3090 domain-containing protein</fullName>
    </recommendedName>
</protein>
<name>A0A7M4DF53_9MICO</name>
<organism evidence="1 2">
    <name type="scientific">Occultella aeris</name>
    <dbReference type="NCBI Taxonomy" id="2761496"/>
    <lineage>
        <taxon>Bacteria</taxon>
        <taxon>Bacillati</taxon>
        <taxon>Actinomycetota</taxon>
        <taxon>Actinomycetes</taxon>
        <taxon>Micrococcales</taxon>
        <taxon>Ruaniaceae</taxon>
        <taxon>Occultella</taxon>
    </lineage>
</organism>
<evidence type="ECO:0000313" key="1">
    <source>
        <dbReference type="EMBL" id="VZO35546.1"/>
    </source>
</evidence>
<dbReference type="EMBL" id="CACRYJ010000013">
    <property type="protein sequence ID" value="VZO35546.1"/>
    <property type="molecule type" value="Genomic_DNA"/>
</dbReference>
<reference evidence="1 2" key="1">
    <citation type="submission" date="2019-11" db="EMBL/GenBank/DDBJ databases">
        <authorList>
            <person name="Criscuolo A."/>
        </authorList>
    </citation>
    <scope>NUCLEOTIDE SEQUENCE [LARGE SCALE GENOMIC DNA]</scope>
    <source>
        <strain evidence="1">CIP111667</strain>
    </source>
</reference>
<dbReference type="InterPro" id="IPR021441">
    <property type="entry name" value="DUF3090"/>
</dbReference>
<evidence type="ECO:0008006" key="3">
    <source>
        <dbReference type="Google" id="ProtNLM"/>
    </source>
</evidence>
<comment type="caution">
    <text evidence="1">The sequence shown here is derived from an EMBL/GenBank/DDBJ whole genome shotgun (WGS) entry which is preliminary data.</text>
</comment>
<sequence>MTPLVHGFDWPDRFVVGTVGQPGARTFYLQARAGSQLVSVALEKEQSAALALKIDEVLDRLMAEDGNPFSVPEKAPEGLLDHEPLDEPVEERFRVGTMSLGWDPTTAQIVIEALPLAGSEDEEALEEFDPEDFEPEEVLQVRIPVGSARVFARRARELVGAGRPICPLCGAPIEGDEHVCTLPDSFR</sequence>
<dbReference type="Proteomes" id="UP000419743">
    <property type="component" value="Unassembled WGS sequence"/>
</dbReference>
<accession>A0A7M4DF53</accession>